<dbReference type="EMBL" id="CP041659">
    <property type="protein sequence ID" value="QDP19541.1"/>
    <property type="molecule type" value="Genomic_DNA"/>
</dbReference>
<dbReference type="Proteomes" id="UP000321857">
    <property type="component" value="Chromosome"/>
</dbReference>
<accession>A0A516IRM1</accession>
<dbReference type="OrthoDB" id="9804983at2"/>
<keyword evidence="4" id="KW-0235">DNA replication</keyword>
<protein>
    <recommendedName>
        <fullName evidence="1">DNA-directed DNA polymerase</fullName>
        <ecNumber evidence="1">2.7.7.7</ecNumber>
    </recommendedName>
</protein>
<dbReference type="PANTHER" id="PTHR34388">
    <property type="entry name" value="DNA POLYMERASE III SUBUNIT DELTA"/>
    <property type="match status" value="1"/>
</dbReference>
<dbReference type="NCBIfam" id="TIGR01128">
    <property type="entry name" value="holA"/>
    <property type="match status" value="1"/>
</dbReference>
<dbReference type="RefSeq" id="WP_147493994.1">
    <property type="nucleotide sequence ID" value="NZ_CP041659.1"/>
</dbReference>
<organism evidence="8 9">
    <name type="scientific">Sphingomonas xanthus</name>
    <dbReference type="NCBI Taxonomy" id="2594473"/>
    <lineage>
        <taxon>Bacteria</taxon>
        <taxon>Pseudomonadati</taxon>
        <taxon>Pseudomonadota</taxon>
        <taxon>Alphaproteobacteria</taxon>
        <taxon>Sphingomonadales</taxon>
        <taxon>Sphingomonadaceae</taxon>
        <taxon>Sphingomonas</taxon>
    </lineage>
</organism>
<evidence type="ECO:0000256" key="2">
    <source>
        <dbReference type="ARBA" id="ARBA00022679"/>
    </source>
</evidence>
<reference evidence="8 9" key="1">
    <citation type="submission" date="2019-07" db="EMBL/GenBank/DDBJ databases">
        <title>Sphingomonas AE3 Genome sequencing and assembly.</title>
        <authorList>
            <person name="Kim H."/>
        </authorList>
    </citation>
    <scope>NUCLEOTIDE SEQUENCE [LARGE SCALE GENOMIC DNA]</scope>
    <source>
        <strain evidence="8 9">AE3</strain>
    </source>
</reference>
<proteinExistence type="inferred from homology"/>
<evidence type="ECO:0000256" key="6">
    <source>
        <dbReference type="ARBA" id="ARBA00034754"/>
    </source>
</evidence>
<dbReference type="SUPFAM" id="SSF52540">
    <property type="entry name" value="P-loop containing nucleoside triphosphate hydrolases"/>
    <property type="match status" value="1"/>
</dbReference>
<keyword evidence="5" id="KW-0239">DNA-directed DNA polymerase</keyword>
<dbReference type="SUPFAM" id="SSF48019">
    <property type="entry name" value="post-AAA+ oligomerization domain-like"/>
    <property type="match status" value="1"/>
</dbReference>
<comment type="catalytic activity">
    <reaction evidence="7">
        <text>DNA(n) + a 2'-deoxyribonucleoside 5'-triphosphate = DNA(n+1) + diphosphate</text>
        <dbReference type="Rhea" id="RHEA:22508"/>
        <dbReference type="Rhea" id="RHEA-COMP:17339"/>
        <dbReference type="Rhea" id="RHEA-COMP:17340"/>
        <dbReference type="ChEBI" id="CHEBI:33019"/>
        <dbReference type="ChEBI" id="CHEBI:61560"/>
        <dbReference type="ChEBI" id="CHEBI:173112"/>
        <dbReference type="EC" id="2.7.7.7"/>
    </reaction>
</comment>
<dbReference type="PANTHER" id="PTHR34388:SF1">
    <property type="entry name" value="DNA POLYMERASE III SUBUNIT DELTA"/>
    <property type="match status" value="1"/>
</dbReference>
<dbReference type="AlphaFoldDB" id="A0A516IRM1"/>
<keyword evidence="2" id="KW-0808">Transferase</keyword>
<dbReference type="GO" id="GO:0003887">
    <property type="term" value="F:DNA-directed DNA polymerase activity"/>
    <property type="evidence" value="ECO:0007669"/>
    <property type="project" value="UniProtKB-KW"/>
</dbReference>
<evidence type="ECO:0000256" key="5">
    <source>
        <dbReference type="ARBA" id="ARBA00022932"/>
    </source>
</evidence>
<dbReference type="GO" id="GO:0003677">
    <property type="term" value="F:DNA binding"/>
    <property type="evidence" value="ECO:0007669"/>
    <property type="project" value="InterPro"/>
</dbReference>
<dbReference type="GO" id="GO:0009360">
    <property type="term" value="C:DNA polymerase III complex"/>
    <property type="evidence" value="ECO:0007669"/>
    <property type="project" value="TreeGrafter"/>
</dbReference>
<gene>
    <name evidence="8" type="ORF">FMM02_05935</name>
</gene>
<keyword evidence="3" id="KW-0548">Nucleotidyltransferase</keyword>
<evidence type="ECO:0000313" key="9">
    <source>
        <dbReference type="Proteomes" id="UP000321857"/>
    </source>
</evidence>
<evidence type="ECO:0000256" key="4">
    <source>
        <dbReference type="ARBA" id="ARBA00022705"/>
    </source>
</evidence>
<dbReference type="KEGG" id="sxa:FMM02_05935"/>
<dbReference type="InterPro" id="IPR005790">
    <property type="entry name" value="DNA_polIII_delta"/>
</dbReference>
<evidence type="ECO:0000256" key="3">
    <source>
        <dbReference type="ARBA" id="ARBA00022695"/>
    </source>
</evidence>
<name>A0A516IRM1_9SPHN</name>
<keyword evidence="9" id="KW-1185">Reference proteome</keyword>
<dbReference type="Gene3D" id="1.10.8.60">
    <property type="match status" value="1"/>
</dbReference>
<dbReference type="EC" id="2.7.7.7" evidence="1"/>
<dbReference type="GO" id="GO:0006261">
    <property type="term" value="P:DNA-templated DNA replication"/>
    <property type="evidence" value="ECO:0007669"/>
    <property type="project" value="TreeGrafter"/>
</dbReference>
<dbReference type="InterPro" id="IPR008921">
    <property type="entry name" value="DNA_pol3_clamp-load_cplx_C"/>
</dbReference>
<dbReference type="InterPro" id="IPR027417">
    <property type="entry name" value="P-loop_NTPase"/>
</dbReference>
<evidence type="ECO:0000313" key="8">
    <source>
        <dbReference type="EMBL" id="QDP19541.1"/>
    </source>
</evidence>
<sequence length="340" mass="36406">MKAAKASLGAAIDRPDPKVRFYLFHGPDEAGSRALAIRLLKGLGDAEKFVILGQSVKTDPANLTDEASAMALFGGRRAIWIEPAGDEIAEGIAALLDSSASESAVIALAGVLRKTSPLLKLAESHPLALSHVSWVPDGREMDRLIVELGRNIGLRIHQDMAQRLASAANNNQAIAAQELEKFALFLGAEPSHPAELDHGTVDLLGADSTESDWLRLGDLALSGQTDALLAELGRLPLGAGQAIPVIRGLQRRLLMLAPLRARVERGETVDAVMTSIGKSLFWKDRPLIQRLLATWSAERIAEAANRAAALERQLMLSAVDDQSALGETLVTLARVAGRRR</sequence>
<evidence type="ECO:0000256" key="7">
    <source>
        <dbReference type="ARBA" id="ARBA00049244"/>
    </source>
</evidence>
<evidence type="ECO:0000256" key="1">
    <source>
        <dbReference type="ARBA" id="ARBA00012417"/>
    </source>
</evidence>
<comment type="similarity">
    <text evidence="6">Belongs to the DNA polymerase HolA subunit family.</text>
</comment>